<evidence type="ECO:0000259" key="4">
    <source>
        <dbReference type="SMART" id="SM00563"/>
    </source>
</evidence>
<gene>
    <name evidence="5" type="ORF">UBAL3_44810021</name>
</gene>
<organism evidence="5 6">
    <name type="scientific">Leptospirillum ferrodiazotrophum</name>
    <dbReference type="NCBI Taxonomy" id="412449"/>
    <lineage>
        <taxon>Bacteria</taxon>
        <taxon>Pseudomonadati</taxon>
        <taxon>Nitrospirota</taxon>
        <taxon>Nitrospiria</taxon>
        <taxon>Nitrospirales</taxon>
        <taxon>Nitrospiraceae</taxon>
        <taxon>Leptospirillum</taxon>
    </lineage>
</organism>
<keyword evidence="6" id="KW-1185">Reference proteome</keyword>
<keyword evidence="3 5" id="KW-0012">Acyltransferase</keyword>
<feature type="domain" description="Phospholipid/glycerol acyltransferase" evidence="4">
    <location>
        <begin position="14"/>
        <end position="131"/>
    </location>
</feature>
<dbReference type="CDD" id="cd07989">
    <property type="entry name" value="LPLAT_AGPAT-like"/>
    <property type="match status" value="1"/>
</dbReference>
<dbReference type="GO" id="GO:0003841">
    <property type="term" value="F:1-acylglycerol-3-phosphate O-acyltransferase activity"/>
    <property type="evidence" value="ECO:0007669"/>
    <property type="project" value="TreeGrafter"/>
</dbReference>
<dbReference type="SMART" id="SM00563">
    <property type="entry name" value="PlsC"/>
    <property type="match status" value="1"/>
</dbReference>
<comment type="pathway">
    <text evidence="1">Lipid metabolism.</text>
</comment>
<keyword evidence="2 5" id="KW-0808">Transferase</keyword>
<evidence type="ECO:0000313" key="5">
    <source>
        <dbReference type="EMBL" id="EES53883.1"/>
    </source>
</evidence>
<dbReference type="EMBL" id="GG693852">
    <property type="protein sequence ID" value="EES53883.1"/>
    <property type="molecule type" value="Genomic_DNA"/>
</dbReference>
<evidence type="ECO:0000256" key="2">
    <source>
        <dbReference type="ARBA" id="ARBA00022679"/>
    </source>
</evidence>
<evidence type="ECO:0000256" key="3">
    <source>
        <dbReference type="ARBA" id="ARBA00023315"/>
    </source>
</evidence>
<reference evidence="5 6" key="1">
    <citation type="journal article" date="2009" name="Appl. Environ. Microbiol.">
        <title>Community genomic and proteomic analyses of chemoautotrophic iron-oxidizing "Leptospirillum rubarum" (Group II) and "Leptospirillum ferrodiazotrophum" (Group III) bacteria in acid mine drainage biofilms.</title>
        <authorList>
            <person name="Goltsman D.S."/>
            <person name="Denef V.J."/>
            <person name="Singer S.W."/>
            <person name="VerBerkmoes N.C."/>
            <person name="Lefsrud M."/>
            <person name="Mueller R.S."/>
            <person name="Dick G.J."/>
            <person name="Sun C.L."/>
            <person name="Wheeler K.E."/>
            <person name="Zemla A."/>
            <person name="Baker B.J."/>
            <person name="Hauser L."/>
            <person name="Land M."/>
            <person name="Shah M.B."/>
            <person name="Thelen M.P."/>
            <person name="Hettich R.L."/>
            <person name="Banfield J.F."/>
        </authorList>
    </citation>
    <scope>NUCLEOTIDE SEQUENCE [LARGE SCALE GENOMIC DNA]</scope>
</reference>
<protein>
    <submittedName>
        <fullName evidence="5">Putative phospholipid/glycerol acyltransferase</fullName>
    </submittedName>
</protein>
<dbReference type="InterPro" id="IPR002123">
    <property type="entry name" value="Plipid/glycerol_acylTrfase"/>
</dbReference>
<dbReference type="SUPFAM" id="SSF69593">
    <property type="entry name" value="Glycerol-3-phosphate (1)-acyltransferase"/>
    <property type="match status" value="1"/>
</dbReference>
<accession>C6HTV5</accession>
<dbReference type="AlphaFoldDB" id="C6HTV5"/>
<sequence>MIRVVGTLPPGPGIVVAMPHVSHLDGPLLAACLPEPILWGVDPESMESQPWKAGLWLTSFLTGAEIVPLSSDRPFGYRALARRLRAGGKVGLFPEGGINRTSAPLLPFQPGAERLAQLCQVPIIPVRILGMREWIFSSAPAEKKRLVPRVRIEIEVGRFMFTLPNKDGF</sequence>
<evidence type="ECO:0000256" key="1">
    <source>
        <dbReference type="ARBA" id="ARBA00005189"/>
    </source>
</evidence>
<name>C6HTV5_9BACT</name>
<dbReference type="PANTHER" id="PTHR10434:SF11">
    <property type="entry name" value="1-ACYL-SN-GLYCEROL-3-PHOSPHATE ACYLTRANSFERASE"/>
    <property type="match status" value="1"/>
</dbReference>
<evidence type="ECO:0000313" key="6">
    <source>
        <dbReference type="Proteomes" id="UP000009374"/>
    </source>
</evidence>
<dbReference type="Proteomes" id="UP000009374">
    <property type="component" value="Unassembled WGS sequence"/>
</dbReference>
<proteinExistence type="predicted"/>
<dbReference type="GO" id="GO:0006654">
    <property type="term" value="P:phosphatidic acid biosynthetic process"/>
    <property type="evidence" value="ECO:0007669"/>
    <property type="project" value="TreeGrafter"/>
</dbReference>
<dbReference type="PANTHER" id="PTHR10434">
    <property type="entry name" value="1-ACYL-SN-GLYCEROL-3-PHOSPHATE ACYLTRANSFERASE"/>
    <property type="match status" value="1"/>
</dbReference>
<dbReference type="Pfam" id="PF01553">
    <property type="entry name" value="Acyltransferase"/>
    <property type="match status" value="1"/>
</dbReference>